<feature type="transmembrane region" description="Helical" evidence="1">
    <location>
        <begin position="61"/>
        <end position="80"/>
    </location>
</feature>
<keyword evidence="1" id="KW-0812">Transmembrane</keyword>
<reference evidence="2 3" key="1">
    <citation type="submission" date="2024-08" db="EMBL/GenBank/DDBJ databases">
        <title>Whole-genome sequencing of halo(alkali)philic microorganisms from hypersaline lakes.</title>
        <authorList>
            <person name="Sorokin D.Y."/>
            <person name="Merkel A.Y."/>
            <person name="Messina E."/>
            <person name="Yakimov M."/>
        </authorList>
    </citation>
    <scope>NUCLEOTIDE SEQUENCE [LARGE SCALE GENOMIC DNA]</scope>
    <source>
        <strain evidence="2 3">AB-hyl4</strain>
    </source>
</reference>
<protein>
    <submittedName>
        <fullName evidence="2">Uncharacterized protein</fullName>
    </submittedName>
</protein>
<feature type="transmembrane region" description="Helical" evidence="1">
    <location>
        <begin position="21"/>
        <end position="41"/>
    </location>
</feature>
<sequence length="111" mass="11999">MQISERYLISPVGKSKYGCGVVLPALLIGLPLVNWAVFGTVPMFGHAAPHITMLDSQPATSFALLFYLLLGLSCHFGYYFSEVDQLKDTSPLLTNLSLVAGLAFGIVSMFV</sequence>
<proteinExistence type="predicted"/>
<dbReference type="RefSeq" id="WP_425344792.1">
    <property type="nucleotide sequence ID" value="NZ_JBGUBD010000003.1"/>
</dbReference>
<keyword evidence="3" id="KW-1185">Reference proteome</keyword>
<comment type="caution">
    <text evidence="2">The sequence shown here is derived from an EMBL/GenBank/DDBJ whole genome shotgun (WGS) entry which is preliminary data.</text>
</comment>
<name>A0ABV4U4V4_9BACT</name>
<evidence type="ECO:0000313" key="3">
    <source>
        <dbReference type="Proteomes" id="UP001575105"/>
    </source>
</evidence>
<dbReference type="EMBL" id="JBGUBD010000003">
    <property type="protein sequence ID" value="MFA9477867.1"/>
    <property type="molecule type" value="Genomic_DNA"/>
</dbReference>
<accession>A0ABV4U4V4</accession>
<dbReference type="Proteomes" id="UP001575105">
    <property type="component" value="Unassembled WGS sequence"/>
</dbReference>
<feature type="transmembrane region" description="Helical" evidence="1">
    <location>
        <begin position="92"/>
        <end position="110"/>
    </location>
</feature>
<keyword evidence="1" id="KW-1133">Transmembrane helix</keyword>
<evidence type="ECO:0000256" key="1">
    <source>
        <dbReference type="SAM" id="Phobius"/>
    </source>
</evidence>
<gene>
    <name evidence="2" type="ORF">ACERK3_06105</name>
</gene>
<organism evidence="2 3">
    <name type="scientific">Natronomicrosphaera hydrolytica</name>
    <dbReference type="NCBI Taxonomy" id="3242702"/>
    <lineage>
        <taxon>Bacteria</taxon>
        <taxon>Pseudomonadati</taxon>
        <taxon>Planctomycetota</taxon>
        <taxon>Phycisphaerae</taxon>
        <taxon>Phycisphaerales</taxon>
        <taxon>Phycisphaeraceae</taxon>
        <taxon>Natronomicrosphaera</taxon>
    </lineage>
</organism>
<keyword evidence="1" id="KW-0472">Membrane</keyword>
<evidence type="ECO:0000313" key="2">
    <source>
        <dbReference type="EMBL" id="MFA9477867.1"/>
    </source>
</evidence>